<keyword evidence="7" id="KW-0482">Metalloprotease</keyword>
<evidence type="ECO:0000256" key="2">
    <source>
        <dbReference type="ARBA" id="ARBA00001947"/>
    </source>
</evidence>
<dbReference type="FunFam" id="3.40.630.10:FF:000015">
    <property type="entry name" value="Aminoacyl-histidine dipeptidase PepD"/>
    <property type="match status" value="1"/>
</dbReference>
<dbReference type="PRINTS" id="PR00934">
    <property type="entry name" value="XHISDIPTASE"/>
</dbReference>
<gene>
    <name evidence="10" type="ORF">BEU03_00385</name>
</gene>
<evidence type="ECO:0000256" key="1">
    <source>
        <dbReference type="ARBA" id="ARBA00001941"/>
    </source>
</evidence>
<evidence type="ECO:0000256" key="7">
    <source>
        <dbReference type="ARBA" id="ARBA00023049"/>
    </source>
</evidence>
<organism evidence="10 11">
    <name type="scientific">Marine Group III euryarchaeote CG-Epi6</name>
    <dbReference type="NCBI Taxonomy" id="1889000"/>
    <lineage>
        <taxon>Archaea</taxon>
        <taxon>Methanobacteriati</taxon>
        <taxon>Thermoplasmatota</taxon>
        <taxon>Thermoplasmata</taxon>
        <taxon>Candidatus Thermoprofundales</taxon>
    </lineage>
</organism>
<evidence type="ECO:0000256" key="3">
    <source>
        <dbReference type="ARBA" id="ARBA00022670"/>
    </source>
</evidence>
<dbReference type="SUPFAM" id="SSF53187">
    <property type="entry name" value="Zn-dependent exopeptidases"/>
    <property type="match status" value="1"/>
</dbReference>
<dbReference type="PANTHER" id="PTHR43501">
    <property type="entry name" value="CYTOSOL NON-SPECIFIC DIPEPTIDASE"/>
    <property type="match status" value="1"/>
</dbReference>
<evidence type="ECO:0000256" key="5">
    <source>
        <dbReference type="ARBA" id="ARBA00022801"/>
    </source>
</evidence>
<dbReference type="PANTHER" id="PTHR43501:SF1">
    <property type="entry name" value="CYTOSOL NON-SPECIFIC DIPEPTIDASE"/>
    <property type="match status" value="1"/>
</dbReference>
<name>A0A1J5SVS9_9ARCH</name>
<keyword evidence="8" id="KW-0170">Cobalt</keyword>
<dbReference type="GO" id="GO:0046872">
    <property type="term" value="F:metal ion binding"/>
    <property type="evidence" value="ECO:0007669"/>
    <property type="project" value="UniProtKB-KW"/>
</dbReference>
<evidence type="ECO:0000256" key="8">
    <source>
        <dbReference type="ARBA" id="ARBA00023285"/>
    </source>
</evidence>
<dbReference type="FunFam" id="3.40.630.10:FF:000018">
    <property type="entry name" value="Aminoacyl-histidine dipeptidase PepD"/>
    <property type="match status" value="1"/>
</dbReference>
<keyword evidence="3" id="KW-0645">Protease</keyword>
<dbReference type="Proteomes" id="UP000183403">
    <property type="component" value="Unassembled WGS sequence"/>
</dbReference>
<dbReference type="PIRSF" id="PIRSF016599">
    <property type="entry name" value="Xaa-His_dipept"/>
    <property type="match status" value="1"/>
</dbReference>
<comment type="cofactor">
    <cofactor evidence="2">
        <name>Zn(2+)</name>
        <dbReference type="ChEBI" id="CHEBI:29105"/>
    </cofactor>
</comment>
<dbReference type="InterPro" id="IPR011650">
    <property type="entry name" value="Peptidase_M20_dimer"/>
</dbReference>
<dbReference type="NCBIfam" id="TIGR01893">
    <property type="entry name" value="aa-his-dipept"/>
    <property type="match status" value="1"/>
</dbReference>
<evidence type="ECO:0000313" key="11">
    <source>
        <dbReference type="Proteomes" id="UP000183403"/>
    </source>
</evidence>
<dbReference type="Pfam" id="PF07687">
    <property type="entry name" value="M20_dimer"/>
    <property type="match status" value="1"/>
</dbReference>
<reference evidence="10 11" key="1">
    <citation type="submission" date="2016-08" db="EMBL/GenBank/DDBJ databases">
        <title>New Insights into Marine Group III Euryarchaeota, from dark to light.</title>
        <authorList>
            <person name="Haro-Moreno J.M."/>
            <person name="Rodriguez-Valera F."/>
            <person name="Lopez-Garcia P."/>
            <person name="Moreira D."/>
            <person name="Martin-Cuadrado A.B."/>
        </authorList>
    </citation>
    <scope>NUCLEOTIDE SEQUENCE [LARGE SCALE GENOMIC DNA]</scope>
    <source>
        <strain evidence="10">CG-Epi6</strain>
    </source>
</reference>
<evidence type="ECO:0000256" key="4">
    <source>
        <dbReference type="ARBA" id="ARBA00022723"/>
    </source>
</evidence>
<dbReference type="GO" id="GO:0070573">
    <property type="term" value="F:metallodipeptidase activity"/>
    <property type="evidence" value="ECO:0007669"/>
    <property type="project" value="TreeGrafter"/>
</dbReference>
<evidence type="ECO:0000256" key="6">
    <source>
        <dbReference type="ARBA" id="ARBA00022833"/>
    </source>
</evidence>
<keyword evidence="6" id="KW-0862">Zinc</keyword>
<dbReference type="Pfam" id="PF01546">
    <property type="entry name" value="Peptidase_M20"/>
    <property type="match status" value="1"/>
</dbReference>
<feature type="domain" description="Peptidase M20 dimerisation" evidence="9">
    <location>
        <begin position="211"/>
        <end position="293"/>
    </location>
</feature>
<proteinExistence type="predicted"/>
<protein>
    <recommendedName>
        <fullName evidence="9">Peptidase M20 dimerisation domain-containing protein</fullName>
    </recommendedName>
</protein>
<dbReference type="AlphaFoldDB" id="A0A1J5SVS9"/>
<dbReference type="GO" id="GO:0006508">
    <property type="term" value="P:proteolysis"/>
    <property type="evidence" value="ECO:0007669"/>
    <property type="project" value="UniProtKB-KW"/>
</dbReference>
<dbReference type="CDD" id="cd03890">
    <property type="entry name" value="M20_pepD"/>
    <property type="match status" value="1"/>
</dbReference>
<dbReference type="GO" id="GO:0005829">
    <property type="term" value="C:cytosol"/>
    <property type="evidence" value="ECO:0007669"/>
    <property type="project" value="TreeGrafter"/>
</dbReference>
<accession>A0A1J5SVS9</accession>
<dbReference type="EMBL" id="MIYV01000012">
    <property type="protein sequence ID" value="OIR12642.1"/>
    <property type="molecule type" value="Genomic_DNA"/>
</dbReference>
<comment type="cofactor">
    <cofactor evidence="1">
        <name>Co(2+)</name>
        <dbReference type="ChEBI" id="CHEBI:48828"/>
    </cofactor>
</comment>
<keyword evidence="4" id="KW-0479">Metal-binding</keyword>
<dbReference type="InterPro" id="IPR001160">
    <property type="entry name" value="Peptidase_M20C"/>
</dbReference>
<dbReference type="Gene3D" id="3.40.630.10">
    <property type="entry name" value="Zn peptidases"/>
    <property type="match status" value="2"/>
</dbReference>
<comment type="caution">
    <text evidence="10">The sequence shown here is derived from an EMBL/GenBank/DDBJ whole genome shotgun (WGS) entry which is preliminary data.</text>
</comment>
<evidence type="ECO:0000259" key="9">
    <source>
        <dbReference type="Pfam" id="PF07687"/>
    </source>
</evidence>
<dbReference type="InterPro" id="IPR002933">
    <property type="entry name" value="Peptidase_M20"/>
</dbReference>
<evidence type="ECO:0000313" key="10">
    <source>
        <dbReference type="EMBL" id="OIR12642.1"/>
    </source>
</evidence>
<sequence length="488" mass="53401">MASVINGLKPEIIWKHFETLTKIPRPSKHEEKILKYLKNFANERNFEMREDKTGNIVVLRPGGGGGENAPTIIIQSHVDMVCEKNRDSKHDFMNDPLNLYIDNGWLKAEGTTLGADNGIGVAAAMALLDLPKETPLPPLECLFTVDEETGLTGAFALNGKILKGRTMLNLDTEDWGEICIGCAGGGDSSIILPTERKEAPADYLSFQLSVEGLKGGHSGVDIHEERGNAIVFISSIIDSILKTTKSSLISIEGGDKHNAIPREAFANIYIHPEHVSDAQNSVSNRAKALNKEFGSIEKNINVQFTGSKELPAKCLSNKSQQLLIGLLRTLPHGVLKYSHDVEGLVETSNNLASVKMLNKKINIVCSTRSSISEALESQRERIRIMAEAFGATAEQEEAYPGWAPNVNSPVLETTTKIYTELLGKDPHICAIHAGLECGVIGEKVEDMDMVSFGPTIKGPHSPDERVEISSVDKFWDLLLKILDELSKK</sequence>
<keyword evidence="5" id="KW-0378">Hydrolase</keyword>